<dbReference type="AlphaFoldDB" id="A0AA38H1U7"/>
<keyword evidence="2" id="KW-0732">Signal</keyword>
<evidence type="ECO:0000313" key="4">
    <source>
        <dbReference type="Proteomes" id="UP001164286"/>
    </source>
</evidence>
<dbReference type="EMBL" id="JAKWFO010000014">
    <property type="protein sequence ID" value="KAI9632515.1"/>
    <property type="molecule type" value="Genomic_DNA"/>
</dbReference>
<accession>A0AA38H1U7</accession>
<evidence type="ECO:0000256" key="1">
    <source>
        <dbReference type="SAM" id="MobiDB-lite"/>
    </source>
</evidence>
<protein>
    <submittedName>
        <fullName evidence="3">Uncharacterized protein</fullName>
    </submittedName>
</protein>
<feature type="compositionally biased region" description="Polar residues" evidence="1">
    <location>
        <begin position="175"/>
        <end position="185"/>
    </location>
</feature>
<dbReference type="Proteomes" id="UP001164286">
    <property type="component" value="Unassembled WGS sequence"/>
</dbReference>
<feature type="region of interest" description="Disordered" evidence="1">
    <location>
        <begin position="148"/>
        <end position="185"/>
    </location>
</feature>
<sequence>MQVSSLFAVLASLASTLVLAAPASLVTREDAGIALIVGPQYRIDSGKAQVSGSKESVGDSYDRWWGPDVLGHVSRTIHIGGLGELFDPASGPEGARIANQMFQYTEKFEADGVKVKAEPYWIECSILPPREPKSGGIPRSVQFTLPSSEEIKKAGAGEGPNTKYRVKDKGVQLSCERSTQLNRPA</sequence>
<organism evidence="3 4">
    <name type="scientific">Dioszegia hungarica</name>
    <dbReference type="NCBI Taxonomy" id="4972"/>
    <lineage>
        <taxon>Eukaryota</taxon>
        <taxon>Fungi</taxon>
        <taxon>Dikarya</taxon>
        <taxon>Basidiomycota</taxon>
        <taxon>Agaricomycotina</taxon>
        <taxon>Tremellomycetes</taxon>
        <taxon>Tremellales</taxon>
        <taxon>Bulleribasidiaceae</taxon>
        <taxon>Dioszegia</taxon>
    </lineage>
</organism>
<reference evidence="3" key="1">
    <citation type="journal article" date="2022" name="G3 (Bethesda)">
        <title>High quality genome of the basidiomycete yeast Dioszegia hungarica PDD-24b-2 isolated from cloud water.</title>
        <authorList>
            <person name="Jarrige D."/>
            <person name="Haridas S."/>
            <person name="Bleykasten-Grosshans C."/>
            <person name="Joly M."/>
            <person name="Nadalig T."/>
            <person name="Sancelme M."/>
            <person name="Vuilleumier S."/>
            <person name="Grigoriev I.V."/>
            <person name="Amato P."/>
            <person name="Bringel F."/>
        </authorList>
    </citation>
    <scope>NUCLEOTIDE SEQUENCE</scope>
    <source>
        <strain evidence="3">PDD-24b-2</strain>
    </source>
</reference>
<comment type="caution">
    <text evidence="3">The sequence shown here is derived from an EMBL/GenBank/DDBJ whole genome shotgun (WGS) entry which is preliminary data.</text>
</comment>
<feature type="signal peptide" evidence="2">
    <location>
        <begin position="1"/>
        <end position="20"/>
    </location>
</feature>
<gene>
    <name evidence="3" type="ORF">MKK02DRAFT_30310</name>
</gene>
<evidence type="ECO:0000313" key="3">
    <source>
        <dbReference type="EMBL" id="KAI9632515.1"/>
    </source>
</evidence>
<evidence type="ECO:0000256" key="2">
    <source>
        <dbReference type="SAM" id="SignalP"/>
    </source>
</evidence>
<keyword evidence="4" id="KW-1185">Reference proteome</keyword>
<dbReference type="GeneID" id="77727223"/>
<name>A0AA38H1U7_9TREE</name>
<proteinExistence type="predicted"/>
<feature type="chain" id="PRO_5041312826" evidence="2">
    <location>
        <begin position="21"/>
        <end position="185"/>
    </location>
</feature>
<dbReference type="RefSeq" id="XP_052942292.1">
    <property type="nucleotide sequence ID" value="XM_053088018.1"/>
</dbReference>